<feature type="domain" description="CBS" evidence="3">
    <location>
        <begin position="10"/>
        <end position="67"/>
    </location>
</feature>
<comment type="caution">
    <text evidence="4">The sequence shown here is derived from an EMBL/GenBank/DDBJ whole genome shotgun (WGS) entry which is preliminary data.</text>
</comment>
<dbReference type="RefSeq" id="WP_282585481.1">
    <property type="nucleotide sequence ID" value="NZ_JAMOIM010000008.1"/>
</dbReference>
<protein>
    <submittedName>
        <fullName evidence="4">CBS domain-containing protein</fullName>
    </submittedName>
</protein>
<sequence>MTLALILQAKGRDVVTASPHQTLRETAETLDRRNIGAIIVVDAEEKVCGIVSERDIIRAVARNKLTVLDDPVSDHMTSRVETATEETSVLEAMERMTAGRFRHLPVTKGNRLKGVVSIGDLVKYRISEMEHENKAMLEYITTV</sequence>
<dbReference type="Gene3D" id="3.10.580.10">
    <property type="entry name" value="CBS-domain"/>
    <property type="match status" value="1"/>
</dbReference>
<reference evidence="4" key="1">
    <citation type="submission" date="2022-05" db="EMBL/GenBank/DDBJ databases">
        <authorList>
            <person name="Pankratov T."/>
        </authorList>
    </citation>
    <scope>NUCLEOTIDE SEQUENCE</scope>
    <source>
        <strain evidence="4">BP6-180914</strain>
    </source>
</reference>
<gene>
    <name evidence="4" type="ORF">M8523_13900</name>
</gene>
<dbReference type="InterPro" id="IPR044725">
    <property type="entry name" value="CBSX3_CBS_dom"/>
</dbReference>
<dbReference type="InterPro" id="IPR051257">
    <property type="entry name" value="Diverse_CBS-Domain"/>
</dbReference>
<dbReference type="InterPro" id="IPR046342">
    <property type="entry name" value="CBS_dom_sf"/>
</dbReference>
<organism evidence="4 5">
    <name type="scientific">Lichenifustis flavocetrariae</name>
    <dbReference type="NCBI Taxonomy" id="2949735"/>
    <lineage>
        <taxon>Bacteria</taxon>
        <taxon>Pseudomonadati</taxon>
        <taxon>Pseudomonadota</taxon>
        <taxon>Alphaproteobacteria</taxon>
        <taxon>Hyphomicrobiales</taxon>
        <taxon>Lichenihabitantaceae</taxon>
        <taxon>Lichenifustis</taxon>
    </lineage>
</organism>
<accession>A0AA41YY06</accession>
<dbReference type="InterPro" id="IPR000644">
    <property type="entry name" value="CBS_dom"/>
</dbReference>
<dbReference type="SUPFAM" id="SSF54631">
    <property type="entry name" value="CBS-domain pair"/>
    <property type="match status" value="1"/>
</dbReference>
<keyword evidence="5" id="KW-1185">Reference proteome</keyword>
<dbReference type="Pfam" id="PF00571">
    <property type="entry name" value="CBS"/>
    <property type="match status" value="2"/>
</dbReference>
<feature type="domain" description="CBS" evidence="3">
    <location>
        <begin position="76"/>
        <end position="133"/>
    </location>
</feature>
<evidence type="ECO:0000256" key="1">
    <source>
        <dbReference type="ARBA" id="ARBA00023122"/>
    </source>
</evidence>
<dbReference type="CDD" id="cd04623">
    <property type="entry name" value="CBS_pair_bac_euk"/>
    <property type="match status" value="1"/>
</dbReference>
<dbReference type="AlphaFoldDB" id="A0AA41YY06"/>
<dbReference type="PROSITE" id="PS51371">
    <property type="entry name" value="CBS"/>
    <property type="match status" value="2"/>
</dbReference>
<evidence type="ECO:0000313" key="5">
    <source>
        <dbReference type="Proteomes" id="UP001165667"/>
    </source>
</evidence>
<dbReference type="PANTHER" id="PTHR43080">
    <property type="entry name" value="CBS DOMAIN-CONTAINING PROTEIN CBSX3, MITOCHONDRIAL"/>
    <property type="match status" value="1"/>
</dbReference>
<evidence type="ECO:0000256" key="2">
    <source>
        <dbReference type="PROSITE-ProRule" id="PRU00703"/>
    </source>
</evidence>
<keyword evidence="1 2" id="KW-0129">CBS domain</keyword>
<dbReference type="EMBL" id="JAMOIM010000008">
    <property type="protein sequence ID" value="MCW6509118.1"/>
    <property type="molecule type" value="Genomic_DNA"/>
</dbReference>
<dbReference type="Proteomes" id="UP001165667">
    <property type="component" value="Unassembled WGS sequence"/>
</dbReference>
<evidence type="ECO:0000259" key="3">
    <source>
        <dbReference type="PROSITE" id="PS51371"/>
    </source>
</evidence>
<proteinExistence type="predicted"/>
<evidence type="ECO:0000313" key="4">
    <source>
        <dbReference type="EMBL" id="MCW6509118.1"/>
    </source>
</evidence>
<dbReference type="PANTHER" id="PTHR43080:SF2">
    <property type="entry name" value="CBS DOMAIN-CONTAINING PROTEIN"/>
    <property type="match status" value="1"/>
</dbReference>
<dbReference type="SMART" id="SM00116">
    <property type="entry name" value="CBS"/>
    <property type="match status" value="2"/>
</dbReference>
<name>A0AA41YY06_9HYPH</name>